<keyword evidence="3" id="KW-0238">DNA-binding</keyword>
<evidence type="ECO:0000259" key="5">
    <source>
        <dbReference type="Pfam" id="PF04198"/>
    </source>
</evidence>
<dbReference type="Gene3D" id="1.10.10.10">
    <property type="entry name" value="Winged helix-like DNA-binding domain superfamily/Winged helix DNA-binding domain"/>
    <property type="match status" value="1"/>
</dbReference>
<evidence type="ECO:0000256" key="2">
    <source>
        <dbReference type="ARBA" id="ARBA00023015"/>
    </source>
</evidence>
<dbReference type="AlphaFoldDB" id="A0AAF1K3B7"/>
<keyword evidence="4" id="KW-0804">Transcription</keyword>
<dbReference type="GO" id="GO:0003677">
    <property type="term" value="F:DNA binding"/>
    <property type="evidence" value="ECO:0007669"/>
    <property type="project" value="UniProtKB-KW"/>
</dbReference>
<dbReference type="PANTHER" id="PTHR34294:SF1">
    <property type="entry name" value="TRANSCRIPTIONAL REGULATOR LSRR"/>
    <property type="match status" value="1"/>
</dbReference>
<dbReference type="SUPFAM" id="SSF100950">
    <property type="entry name" value="NagB/RpiA/CoA transferase-like"/>
    <property type="match status" value="1"/>
</dbReference>
<dbReference type="Pfam" id="PF04198">
    <property type="entry name" value="Sugar-bind"/>
    <property type="match status" value="1"/>
</dbReference>
<evidence type="ECO:0000256" key="3">
    <source>
        <dbReference type="ARBA" id="ARBA00023125"/>
    </source>
</evidence>
<dbReference type="EMBL" id="CP117255">
    <property type="protein sequence ID" value="WFR94670.1"/>
    <property type="molecule type" value="Genomic_DNA"/>
</dbReference>
<dbReference type="Gene3D" id="3.40.50.1360">
    <property type="match status" value="1"/>
</dbReference>
<gene>
    <name evidence="6" type="ORF">PR017_12655</name>
</gene>
<sequence>MARKSETQGRLDDAARAGWLYYVAGRTQDEIAGAMGISRQSAQRLVSLAVAERLIKVRLDHPIAACLQLAEDLRRKFSLSHVEVVPSDPGSTSTTVGIAEAAAAEIERWLKRPEPIVLAIGTGRTLKAAVDQLPSIDCTQHRIVSLTGNIGPDGSAAYYNVIFSMADAIKARHYPMPLPVLVSAASERELLHAQALVRSTLDISAVADVTFVGIGEMGVDAPLCVDGFLGRDEMVELVAKGATGEICGWIFDGEGKLLENAVNERVASAPIPSRETSTVIGIAKGQRKLEAIRAALTGRLINGLITDEATAASLIDD</sequence>
<feature type="domain" description="Sugar-binding" evidence="5">
    <location>
        <begin position="62"/>
        <end position="315"/>
    </location>
</feature>
<evidence type="ECO:0000256" key="4">
    <source>
        <dbReference type="ARBA" id="ARBA00023163"/>
    </source>
</evidence>
<name>A0AAF1K3B7_9HYPH</name>
<dbReference type="KEGG" id="rtu:PR017_12655"/>
<accession>A0AAF1K3B7</accession>
<reference evidence="6 7" key="1">
    <citation type="journal article" date="2018" name="Sci. Rep.">
        <title>Rhizobium tumorigenes sp. nov., a novel plant tumorigenic bacterium isolated from cane gall tumors on thornless blackberry.</title>
        <authorList>
            <person name="Kuzmanovi N."/>
            <person name="Smalla K."/>
            <person name="Gronow S."/>
            <person name="PuBawska J."/>
        </authorList>
    </citation>
    <scope>NUCLEOTIDE SEQUENCE [LARGE SCALE GENOMIC DNA]</scope>
    <source>
        <strain evidence="6 7">1078</strain>
    </source>
</reference>
<dbReference type="RefSeq" id="WP_111218904.1">
    <property type="nucleotide sequence ID" value="NZ_CP117255.1"/>
</dbReference>
<organism evidence="6 7">
    <name type="scientific">Rhizobium tumorigenes</name>
    <dbReference type="NCBI Taxonomy" id="2041385"/>
    <lineage>
        <taxon>Bacteria</taxon>
        <taxon>Pseudomonadati</taxon>
        <taxon>Pseudomonadota</taxon>
        <taxon>Alphaproteobacteria</taxon>
        <taxon>Hyphomicrobiales</taxon>
        <taxon>Rhizobiaceae</taxon>
        <taxon>Rhizobium/Agrobacterium group</taxon>
        <taxon>Rhizobium</taxon>
    </lineage>
</organism>
<dbReference type="InterPro" id="IPR007324">
    <property type="entry name" value="Sugar-bd_dom_put"/>
</dbReference>
<dbReference type="InterPro" id="IPR036388">
    <property type="entry name" value="WH-like_DNA-bd_sf"/>
</dbReference>
<dbReference type="Proteomes" id="UP000249499">
    <property type="component" value="Chromosome"/>
</dbReference>
<reference evidence="7" key="2">
    <citation type="journal article" date="2023" name="MicrobiologyOpen">
        <title>Genomics of the tumorigenes clade of the family Rhizobiaceae and description of Rhizobium rhododendri sp. nov.</title>
        <authorList>
            <person name="Kuzmanovic N."/>
            <person name="diCenzo G.C."/>
            <person name="Bunk B."/>
            <person name="Sproeer C."/>
            <person name="Fruehling A."/>
            <person name="Neumann-Schaal M."/>
            <person name="Overmann J."/>
            <person name="Smalla K."/>
        </authorList>
    </citation>
    <scope>NUCLEOTIDE SEQUENCE [LARGE SCALE GENOMIC DNA]</scope>
    <source>
        <strain evidence="7">1078</strain>
    </source>
</reference>
<dbReference type="InterPro" id="IPR051054">
    <property type="entry name" value="SorC_transcr_regulators"/>
</dbReference>
<keyword evidence="7" id="KW-1185">Reference proteome</keyword>
<evidence type="ECO:0000313" key="6">
    <source>
        <dbReference type="EMBL" id="WFR94670.1"/>
    </source>
</evidence>
<dbReference type="GO" id="GO:0030246">
    <property type="term" value="F:carbohydrate binding"/>
    <property type="evidence" value="ECO:0007669"/>
    <property type="project" value="InterPro"/>
</dbReference>
<dbReference type="PANTHER" id="PTHR34294">
    <property type="entry name" value="TRANSCRIPTIONAL REGULATOR-RELATED"/>
    <property type="match status" value="1"/>
</dbReference>
<evidence type="ECO:0000313" key="7">
    <source>
        <dbReference type="Proteomes" id="UP000249499"/>
    </source>
</evidence>
<keyword evidence="2" id="KW-0805">Transcription regulation</keyword>
<evidence type="ECO:0000256" key="1">
    <source>
        <dbReference type="ARBA" id="ARBA00010466"/>
    </source>
</evidence>
<protein>
    <submittedName>
        <fullName evidence="6">Sugar-binding transcriptional regulator</fullName>
    </submittedName>
</protein>
<comment type="similarity">
    <text evidence="1">Belongs to the SorC transcriptional regulatory family.</text>
</comment>
<dbReference type="InterPro" id="IPR037171">
    <property type="entry name" value="NagB/RpiA_transferase-like"/>
</dbReference>
<proteinExistence type="inferred from homology"/>